<gene>
    <name evidence="1" type="ORF">GALL_384830</name>
</gene>
<accession>A0A1J5Q9B0</accession>
<reference evidence="1" key="1">
    <citation type="submission" date="2016-10" db="EMBL/GenBank/DDBJ databases">
        <title>Sequence of Gallionella enrichment culture.</title>
        <authorList>
            <person name="Poehlein A."/>
            <person name="Muehling M."/>
            <person name="Daniel R."/>
        </authorList>
    </citation>
    <scope>NUCLEOTIDE SEQUENCE</scope>
</reference>
<dbReference type="AlphaFoldDB" id="A0A1J5Q9B0"/>
<evidence type="ECO:0000313" key="1">
    <source>
        <dbReference type="EMBL" id="OIQ79778.1"/>
    </source>
</evidence>
<sequence length="100" mass="11124">MVIQHAVQPVLSIPGPFDRKTMTAEFIHDFLTCGLVVLDCQNSGHAQYLRFYVQACIESATFPNPTWNGLDIHGTAWRMIGPWVTNSELSGSETTIAESR</sequence>
<comment type="caution">
    <text evidence="1">The sequence shown here is derived from an EMBL/GenBank/DDBJ whole genome shotgun (WGS) entry which is preliminary data.</text>
</comment>
<organism evidence="1">
    <name type="scientific">mine drainage metagenome</name>
    <dbReference type="NCBI Taxonomy" id="410659"/>
    <lineage>
        <taxon>unclassified sequences</taxon>
        <taxon>metagenomes</taxon>
        <taxon>ecological metagenomes</taxon>
    </lineage>
</organism>
<proteinExistence type="predicted"/>
<protein>
    <submittedName>
        <fullName evidence="1">Uncharacterized protein</fullName>
    </submittedName>
</protein>
<dbReference type="EMBL" id="MLJW01001161">
    <property type="protein sequence ID" value="OIQ79778.1"/>
    <property type="molecule type" value="Genomic_DNA"/>
</dbReference>
<name>A0A1J5Q9B0_9ZZZZ</name>